<evidence type="ECO:0000313" key="3">
    <source>
        <dbReference type="EMBL" id="NIZ41236.1"/>
    </source>
</evidence>
<keyword evidence="4" id="KW-1185">Reference proteome</keyword>
<keyword evidence="3" id="KW-0255">Endonuclease</keyword>
<dbReference type="SUPFAM" id="SSF52980">
    <property type="entry name" value="Restriction endonuclease-like"/>
    <property type="match status" value="1"/>
</dbReference>
<dbReference type="InterPro" id="IPR025745">
    <property type="entry name" value="Mrr-like_N_dom"/>
</dbReference>
<dbReference type="PANTHER" id="PTHR30015">
    <property type="entry name" value="MRR RESTRICTION SYSTEM PROTEIN"/>
    <property type="match status" value="1"/>
</dbReference>
<dbReference type="EMBL" id="JAATLJ010000001">
    <property type="protein sequence ID" value="NIZ41236.1"/>
    <property type="molecule type" value="Genomic_DNA"/>
</dbReference>
<dbReference type="Proteomes" id="UP000711995">
    <property type="component" value="Unassembled WGS sequence"/>
</dbReference>
<dbReference type="InterPro" id="IPR007560">
    <property type="entry name" value="Restrct_endonuc_IV_Mrr"/>
</dbReference>
<evidence type="ECO:0000259" key="1">
    <source>
        <dbReference type="Pfam" id="PF04471"/>
    </source>
</evidence>
<sequence>MNIPDFQTIMLPLLEILKDGRMYHMSELVTLISDHFGLTVDEREVLLPSGQQAIINNRVGWARSYLKKAEILHDPKRSYTQITEKGKSILANNPEHIDTKFLMIHSESFRKWREKQSEESPSQPIIVDDTAEQATPEELLSHGFIKIKRNLTDMLMEHILASSPDFFEKLVIDLLLKVGYGGSEKEARVTQRSKDGGIDGIIKEDKLGLSNIYIQAKRWENVVGRPEIQKFAGALLSKETSKGVFITTSSFSKEALDYANMPNVHIVLIDGQRLVDLMFEYNLGVSTKEVYEIKRLDSDYFELE</sequence>
<dbReference type="InterPro" id="IPR011335">
    <property type="entry name" value="Restrct_endonuc-II-like"/>
</dbReference>
<dbReference type="PANTHER" id="PTHR30015:SF7">
    <property type="entry name" value="TYPE IV METHYL-DIRECTED RESTRICTION ENZYME ECOKMRR"/>
    <property type="match status" value="1"/>
</dbReference>
<dbReference type="InterPro" id="IPR052906">
    <property type="entry name" value="Type_IV_Methyl-Rstrct_Enzyme"/>
</dbReference>
<evidence type="ECO:0000259" key="2">
    <source>
        <dbReference type="Pfam" id="PF14338"/>
    </source>
</evidence>
<name>A0A968KU97_9SPIO</name>
<dbReference type="Pfam" id="PF14338">
    <property type="entry name" value="Mrr_N"/>
    <property type="match status" value="1"/>
</dbReference>
<dbReference type="GO" id="GO:0015666">
    <property type="term" value="F:restriction endodeoxyribonuclease activity"/>
    <property type="evidence" value="ECO:0007669"/>
    <property type="project" value="TreeGrafter"/>
</dbReference>
<proteinExistence type="predicted"/>
<dbReference type="Gene3D" id="3.40.1350.10">
    <property type="match status" value="1"/>
</dbReference>
<dbReference type="Pfam" id="PF04471">
    <property type="entry name" value="Mrr_cat"/>
    <property type="match status" value="1"/>
</dbReference>
<dbReference type="AlphaFoldDB" id="A0A968KU97"/>
<reference evidence="3 4" key="1">
    <citation type="submission" date="2020-03" db="EMBL/GenBank/DDBJ databases">
        <title>Spirochaetal bacteria isolated from arthropods constitute a novel genus Entomospira genus novum within the order Spirochaetales.</title>
        <authorList>
            <person name="Grana-Miraglia L."/>
            <person name="Sikutova S."/>
            <person name="Fingerle V."/>
            <person name="Sing A."/>
            <person name="Castillo-Ramirez S."/>
            <person name="Margos G."/>
            <person name="Rudolf I."/>
        </authorList>
    </citation>
    <scope>NUCLEOTIDE SEQUENCE [LARGE SCALE GENOMIC DNA]</scope>
    <source>
        <strain evidence="3 4">BR193</strain>
    </source>
</reference>
<dbReference type="GO" id="GO:0009307">
    <property type="term" value="P:DNA restriction-modification system"/>
    <property type="evidence" value="ECO:0007669"/>
    <property type="project" value="InterPro"/>
</dbReference>
<keyword evidence="3" id="KW-0540">Nuclease</keyword>
<protein>
    <submittedName>
        <fullName evidence="3">Restriction endonuclease</fullName>
    </submittedName>
</protein>
<keyword evidence="3" id="KW-0378">Hydrolase</keyword>
<dbReference type="GO" id="GO:0003677">
    <property type="term" value="F:DNA binding"/>
    <property type="evidence" value="ECO:0007669"/>
    <property type="project" value="InterPro"/>
</dbReference>
<evidence type="ECO:0000313" key="4">
    <source>
        <dbReference type="Proteomes" id="UP000711995"/>
    </source>
</evidence>
<feature type="domain" description="Restriction system protein Mrr-like N-terminal" evidence="2">
    <location>
        <begin position="6"/>
        <end position="91"/>
    </location>
</feature>
<organism evidence="3 4">
    <name type="scientific">Entomospira entomophila</name>
    <dbReference type="NCBI Taxonomy" id="2719988"/>
    <lineage>
        <taxon>Bacteria</taxon>
        <taxon>Pseudomonadati</taxon>
        <taxon>Spirochaetota</taxon>
        <taxon>Spirochaetia</taxon>
        <taxon>Spirochaetales</taxon>
        <taxon>Spirochaetaceae</taxon>
        <taxon>Entomospira</taxon>
    </lineage>
</organism>
<comment type="caution">
    <text evidence="3">The sequence shown here is derived from an EMBL/GenBank/DDBJ whole genome shotgun (WGS) entry which is preliminary data.</text>
</comment>
<dbReference type="InterPro" id="IPR011856">
    <property type="entry name" value="tRNA_endonuc-like_dom_sf"/>
</dbReference>
<feature type="domain" description="Restriction endonuclease type IV Mrr" evidence="1">
    <location>
        <begin position="161"/>
        <end position="278"/>
    </location>
</feature>
<gene>
    <name evidence="3" type="ORF">HCT14_06930</name>
</gene>
<accession>A0A968KU97</accession>